<feature type="region of interest" description="Disordered" evidence="2">
    <location>
        <begin position="961"/>
        <end position="1000"/>
    </location>
</feature>
<dbReference type="UniPathway" id="UPA00143"/>
<keyword evidence="1" id="KW-0862">Zinc</keyword>
<comment type="catalytic activity">
    <reaction evidence="1">
        <text>S-ubiquitinyl-[E2 ubiquitin-conjugating enzyme]-L-cysteine + [acceptor protein]-L-lysine = [E2 ubiquitin-conjugating enzyme]-L-cysteine + N(6)-ubiquitinyl-[acceptor protein]-L-lysine.</text>
        <dbReference type="EC" id="2.3.2.27"/>
    </reaction>
</comment>
<dbReference type="Proteomes" id="UP000011083">
    <property type="component" value="Unassembled WGS sequence"/>
</dbReference>
<comment type="pathway">
    <text evidence="1">Protein modification; protein ubiquitination.</text>
</comment>
<dbReference type="EMBL" id="KB008048">
    <property type="protein sequence ID" value="ELR14627.1"/>
    <property type="molecule type" value="Genomic_DNA"/>
</dbReference>
<feature type="domain" description="E3 ubiquitin-protein ligase UBR1-like winged-helix" evidence="4">
    <location>
        <begin position="713"/>
        <end position="815"/>
    </location>
</feature>
<keyword evidence="6" id="KW-1185">Reference proteome</keyword>
<dbReference type="KEGG" id="acan:ACA1_066580"/>
<evidence type="ECO:0000313" key="5">
    <source>
        <dbReference type="EMBL" id="ELR14627.1"/>
    </source>
</evidence>
<feature type="compositionally biased region" description="Acidic residues" evidence="2">
    <location>
        <begin position="1328"/>
        <end position="1347"/>
    </location>
</feature>
<proteinExistence type="inferred from homology"/>
<dbReference type="PANTHER" id="PTHR21497">
    <property type="entry name" value="UBIQUITIN LIGASE E3 ALPHA-RELATED"/>
    <property type="match status" value="1"/>
</dbReference>
<dbReference type="VEuPathDB" id="AmoebaDB:ACA1_066580"/>
<feature type="compositionally biased region" description="Basic and acidic residues" evidence="2">
    <location>
        <begin position="1072"/>
        <end position="1097"/>
    </location>
</feature>
<feature type="compositionally biased region" description="Low complexity" evidence="2">
    <location>
        <begin position="1388"/>
        <end position="1412"/>
    </location>
</feature>
<dbReference type="InterPro" id="IPR055194">
    <property type="entry name" value="UBR1-like_WH"/>
</dbReference>
<evidence type="ECO:0000256" key="2">
    <source>
        <dbReference type="SAM" id="MobiDB-lite"/>
    </source>
</evidence>
<evidence type="ECO:0000259" key="3">
    <source>
        <dbReference type="Pfam" id="PF18995"/>
    </source>
</evidence>
<feature type="region of interest" description="Disordered" evidence="2">
    <location>
        <begin position="1377"/>
        <end position="1420"/>
    </location>
</feature>
<dbReference type="Gene3D" id="1.10.10.2670">
    <property type="entry name" value="E3 ubiquitin-protein ligase"/>
    <property type="match status" value="1"/>
</dbReference>
<dbReference type="GO" id="GO:0000151">
    <property type="term" value="C:ubiquitin ligase complex"/>
    <property type="evidence" value="ECO:0007669"/>
    <property type="project" value="TreeGrafter"/>
</dbReference>
<dbReference type="OrthoDB" id="15304at2759"/>
<feature type="compositionally biased region" description="Polar residues" evidence="2">
    <location>
        <begin position="1820"/>
        <end position="1833"/>
    </location>
</feature>
<accession>L8GP23</accession>
<feature type="compositionally biased region" description="Acidic residues" evidence="2">
    <location>
        <begin position="1229"/>
        <end position="1263"/>
    </location>
</feature>
<feature type="region of interest" description="Disordered" evidence="2">
    <location>
        <begin position="55"/>
        <end position="82"/>
    </location>
</feature>
<keyword evidence="1" id="KW-0808">Transferase</keyword>
<feature type="region of interest" description="Disordered" evidence="2">
    <location>
        <begin position="1"/>
        <end position="20"/>
    </location>
</feature>
<feature type="compositionally biased region" description="Acidic residues" evidence="2">
    <location>
        <begin position="1740"/>
        <end position="1749"/>
    </location>
</feature>
<feature type="compositionally biased region" description="Low complexity" evidence="2">
    <location>
        <begin position="1098"/>
        <end position="1108"/>
    </location>
</feature>
<dbReference type="Pfam" id="PF18995">
    <property type="entry name" value="PRT6_C"/>
    <property type="match status" value="1"/>
</dbReference>
<dbReference type="GO" id="GO:0008270">
    <property type="term" value="F:zinc ion binding"/>
    <property type="evidence" value="ECO:0007669"/>
    <property type="project" value="UniProtKB-UniRule"/>
</dbReference>
<feature type="region of interest" description="Disordered" evidence="2">
    <location>
        <begin position="1732"/>
        <end position="1751"/>
    </location>
</feature>
<gene>
    <name evidence="5" type="ORF">ACA1_066580</name>
</gene>
<comment type="similarity">
    <text evidence="1">Belongs to the E3 ubiquitin-protein ligase UBR1-like family.</text>
</comment>
<feature type="region of interest" description="Disordered" evidence="2">
    <location>
        <begin position="903"/>
        <end position="928"/>
    </location>
</feature>
<dbReference type="GO" id="GO:0016567">
    <property type="term" value="P:protein ubiquitination"/>
    <property type="evidence" value="ECO:0007669"/>
    <property type="project" value="UniProtKB-UniRule"/>
</dbReference>
<feature type="region of interest" description="Disordered" evidence="2">
    <location>
        <begin position="1055"/>
        <end position="1152"/>
    </location>
</feature>
<dbReference type="GO" id="GO:0061630">
    <property type="term" value="F:ubiquitin protein ligase activity"/>
    <property type="evidence" value="ECO:0007669"/>
    <property type="project" value="UniProtKB-UniRule"/>
</dbReference>
<name>L8GP23_ACACF</name>
<feature type="compositionally biased region" description="Basic and acidic residues" evidence="2">
    <location>
        <begin position="961"/>
        <end position="995"/>
    </location>
</feature>
<dbReference type="InterPro" id="IPR039164">
    <property type="entry name" value="UBR1-like"/>
</dbReference>
<dbReference type="InterPro" id="IPR044046">
    <property type="entry name" value="E3_ligase_UBR-like_C"/>
</dbReference>
<dbReference type="SUPFAM" id="SSF46785">
    <property type="entry name" value="Winged helix' DNA-binding domain"/>
    <property type="match status" value="1"/>
</dbReference>
<dbReference type="GO" id="GO:0071596">
    <property type="term" value="P:ubiquitin-dependent protein catabolic process via the N-end rule pathway"/>
    <property type="evidence" value="ECO:0007669"/>
    <property type="project" value="UniProtKB-UniRule"/>
</dbReference>
<keyword evidence="5" id="KW-0436">Ligase</keyword>
<reference evidence="5 6" key="1">
    <citation type="journal article" date="2013" name="Genome Biol.">
        <title>Genome of Acanthamoeba castellanii highlights extensive lateral gene transfer and early evolution of tyrosine kinase signaling.</title>
        <authorList>
            <person name="Clarke M."/>
            <person name="Lohan A.J."/>
            <person name="Liu B."/>
            <person name="Lagkouvardos I."/>
            <person name="Roy S."/>
            <person name="Zafar N."/>
            <person name="Bertelli C."/>
            <person name="Schilde C."/>
            <person name="Kianianmomeni A."/>
            <person name="Burglin T.R."/>
            <person name="Frech C."/>
            <person name="Turcotte B."/>
            <person name="Kopec K.O."/>
            <person name="Synnott J.M."/>
            <person name="Choo C."/>
            <person name="Paponov I."/>
            <person name="Finkler A."/>
            <person name="Soon Heng Tan C."/>
            <person name="Hutchins A.P."/>
            <person name="Weinmeier T."/>
            <person name="Rattei T."/>
            <person name="Chu J.S."/>
            <person name="Gimenez G."/>
            <person name="Irimia M."/>
            <person name="Rigden D.J."/>
            <person name="Fitzpatrick D.A."/>
            <person name="Lorenzo-Morales J."/>
            <person name="Bateman A."/>
            <person name="Chiu C.H."/>
            <person name="Tang P."/>
            <person name="Hegemann P."/>
            <person name="Fromm H."/>
            <person name="Raoult D."/>
            <person name="Greub G."/>
            <person name="Miranda-Saavedra D."/>
            <person name="Chen N."/>
            <person name="Nash P."/>
            <person name="Ginger M.L."/>
            <person name="Horn M."/>
            <person name="Schaap P."/>
            <person name="Caler L."/>
            <person name="Loftus B."/>
        </authorList>
    </citation>
    <scope>NUCLEOTIDE SEQUENCE [LARGE SCALE GENOMIC DNA]</scope>
    <source>
        <strain evidence="5 6">Neff</strain>
    </source>
</reference>
<keyword evidence="1" id="KW-0863">Zinc-finger</keyword>
<dbReference type="GO" id="GO:0005737">
    <property type="term" value="C:cytoplasm"/>
    <property type="evidence" value="ECO:0007669"/>
    <property type="project" value="TreeGrafter"/>
</dbReference>
<feature type="compositionally biased region" description="Basic and acidic residues" evidence="2">
    <location>
        <begin position="1109"/>
        <end position="1146"/>
    </location>
</feature>
<dbReference type="RefSeq" id="XP_004336640.1">
    <property type="nucleotide sequence ID" value="XM_004336592.1"/>
</dbReference>
<evidence type="ECO:0000313" key="6">
    <source>
        <dbReference type="Proteomes" id="UP000011083"/>
    </source>
</evidence>
<feature type="region of interest" description="Disordered" evidence="2">
    <location>
        <begin position="1814"/>
        <end position="1833"/>
    </location>
</feature>
<feature type="compositionally biased region" description="Low complexity" evidence="2">
    <location>
        <begin position="1209"/>
        <end position="1218"/>
    </location>
</feature>
<comment type="function">
    <text evidence="1">Ubiquitin ligase protein which is a component of the N-end rule pathway. Recognizes and binds to proteins bearing specific N-terminal residues that are destabilizing according to the N-end rule, leading to their ubiquitination and subsequent degradation.</text>
</comment>
<keyword evidence="1" id="KW-0479">Metal-binding</keyword>
<feature type="region of interest" description="Disordered" evidence="2">
    <location>
        <begin position="1550"/>
        <end position="1573"/>
    </location>
</feature>
<feature type="compositionally biased region" description="Acidic residues" evidence="2">
    <location>
        <begin position="1279"/>
        <end position="1313"/>
    </location>
</feature>
<feature type="domain" description="E3 ubiquitin-protein ligase UBR-like C-terminal" evidence="3">
    <location>
        <begin position="1746"/>
        <end position="2099"/>
    </location>
</feature>
<dbReference type="InterPro" id="IPR036390">
    <property type="entry name" value="WH_DNA-bd_sf"/>
</dbReference>
<dbReference type="GeneID" id="14915231"/>
<evidence type="ECO:0000256" key="1">
    <source>
        <dbReference type="RuleBase" id="RU366018"/>
    </source>
</evidence>
<evidence type="ECO:0000259" key="4">
    <source>
        <dbReference type="Pfam" id="PF22960"/>
    </source>
</evidence>
<dbReference type="Pfam" id="PF22960">
    <property type="entry name" value="WHD_UBR1"/>
    <property type="match status" value="1"/>
</dbReference>
<dbReference type="GO" id="GO:0016874">
    <property type="term" value="F:ligase activity"/>
    <property type="evidence" value="ECO:0007669"/>
    <property type="project" value="UniProtKB-KW"/>
</dbReference>
<dbReference type="PANTHER" id="PTHR21497:SF24">
    <property type="entry name" value="E3 UBIQUITIN-PROTEIN LIGASE UBR1"/>
    <property type="match status" value="1"/>
</dbReference>
<organism evidence="5 6">
    <name type="scientific">Acanthamoeba castellanii (strain ATCC 30010 / Neff)</name>
    <dbReference type="NCBI Taxonomy" id="1257118"/>
    <lineage>
        <taxon>Eukaryota</taxon>
        <taxon>Amoebozoa</taxon>
        <taxon>Discosea</taxon>
        <taxon>Longamoebia</taxon>
        <taxon>Centramoebida</taxon>
        <taxon>Acanthamoebidae</taxon>
        <taxon>Acanthamoeba</taxon>
    </lineage>
</organism>
<feature type="region of interest" description="Disordered" evidence="2">
    <location>
        <begin position="1204"/>
        <end position="1357"/>
    </location>
</feature>
<dbReference type="STRING" id="1257118.L8GP23"/>
<sequence>MVTKVLTPLNGASEDDDPTETLPTLVKMASHVTFRSVLKHWLAILDRLSQLELNSEEREAKDVQTEEDSKREEEESQEEREKSTKASLILNWLAKMIEHFGDGIRRVMCVEIDGLTHSTTTLKRLAERKRKWAKPDATREGEQLQQEVEPIDVDISEDVKMTTLLLETDFILPSEISKGMNSFYFSLLGDAFYKRKFAFYFTKSYVSFIDQKLENALTPKNEKVTRQARRGDSEKYENLLSLTVQIFTVPNIVPALVSEGNLLGILIDKLLSVFKTYVFKKTAMTGSTAEEEPRYAYVLDSDSEVLKKRAYWHLVYDLRSVLQIRSVPKWLVYTAAATSPSSRLLEKLVEAWGLLAGMDRNKREARTHVEFESEQWLDAFTMEMQLTPIIYSLGQGLLDVGSNNGQEGGQSVADVHRVVSAFTTALEAWFAAEPSSSLKARVWGTPDGRTEETQVLEYDIATQGVSLHLPLHRALGGVLAESCKEWGTSVLGLLPAEERRDRLLPFVSALLEGPLRAQVLAAQVRSNLWVRNGQAMAHKVSLLHENVQTFELFDFDVALMQSCATLCHSIASAGVPHYYDFFVTTIIHRFGLHDFFNWSSSGGQEGGDSIIDRLSHFFELKRGRAGSHTATGDDEGAADDEAQFGWMNKVPRQQKLALAEQCLRLLIIIANERGVVGSFPSSNDAFPRLRDHDALHRREGSAEERDITNMEYIKREIIHRLCISPATHSQVVKALPSRFTKAEGDEKSYLGAVDGILKEVAVFYRPEGKKQGMFRLKDDLWTTAFDPYFPHYSKQKVEKAYENYIEQFKNKNRGSSRAVPIACPRFRPISVAFESGVAEILASPFVFRIVFSVLYQVVQQKRQSTKPATSAASGNKYGQTSEVLFNESLHLLLLALQWRTTAGGGAHGRQRQGEEVVMGEASEHRRPTPRAVDMFDLQFSARPEDLALNLCRQFVIGGRPDADKEEKQEETKEKGKEKEKEKGEEGMEVVVDKPAEPTVSDEPESILRFLVELAEEGEGLFDEQHDVLQAILALAEKCDDSGEATRLLHELRAKIEERKRRKKAAQEQGAAQKDREEGREGESLRERKMREAKERQKAIMAKFAAQQKKAMEHFEKESEKEGKEGKETKDKGKEKDRGDAAAHADGDAAAEGGDVCVFCREGDSDENPLCVMAFIQRTNRLAHAERQSGRVWTRELRKRYFGATDEAEAAQSQSSGSKATKRKAKETDDVQASEDALEEVLESMDVEDEGVENMDEEEEEEEHAEAISLDDARRLAEAGEGDEDEGEEDDDEDAEDYDHDEDEGSEEDAEEIYFGELDRVDELIAEAGLEEDEDDDEDDYDEDDEGNDHEVIAQEQVQNAVMQLIDEYNRQRNHAGEETTVDGSGVGEAPAQQAEEEQPAAASASSSSSADTKPAKEKKKTEARKQFFAQWFRALQLSSAEGSASSLPSHAHSTSCGHYMHASCRHEYYVTQLKTMLTDPVFVLMSPLDVAKGEFACPLCRSVGNALVPLAAPPSSPAHCERVAVPERRLELFTDHRSFDAWVDKNVRQEATSPVEATAPRSEDSSSSAPTDRKAFRDTMADFVSRVYGVAMELSPENVALPAPYLTPFAYALFPSLIASAELMLRPSIPALTLSSTGGDQAFAPDYAVDRWEALRGVVDGTHRQKEADYMRTVMTSLFRLEELSSSSSSSAAAAGDALFALRKLIFGGIPPVQGQGDDAAVADPLRILGELKRGPGSADDGDDEEEDESRMQPFLSTDMFSLFVPVVLLEQRKRRQTGTEGGGGDELDNLLRLLLVGTVLQALVTIVQQITGDHRGTKNSDSAASSGKQDSPLETTLKGVIDAMKKAMIASALAPPLSPASTSGGGLSASFSPALSALGRLAEGVVFNGAQLAGEVKRLCLPFLYRAVLFQHFCLTRPLNLSGREVREEEEEFAALLAVLGLPSSLDDLLLSPPSGGGALSRLIAEWLDDFFSFHAARQKRDLADADADEAGSTVRFPLPAEPLLAPALPYELDRSALPNMYQNIQYFKSDEKQRCGVCGTSPRQPALCLLCGEFLCFASRCCAGEEGSGECNIHALRCGAGEGMFLLLKETAVVMLRYTITGYQALRDLWLGHQVPNVISKERSGQANTAFSLIQWHRM</sequence>
<dbReference type="InterPro" id="IPR042065">
    <property type="entry name" value="E3_ELL-like"/>
</dbReference>
<keyword evidence="1" id="KW-0833">Ubl conjugation pathway</keyword>
<protein>
    <recommendedName>
        <fullName evidence="1">E3 ubiquitin-protein ligase</fullName>
        <ecNumber evidence="1">2.3.2.27</ecNumber>
    </recommendedName>
</protein>
<dbReference type="EC" id="2.3.2.27" evidence="1"/>